<comment type="caution">
    <text evidence="1">The sequence shown here is derived from an EMBL/GenBank/DDBJ whole genome shotgun (WGS) entry which is preliminary data.</text>
</comment>
<reference evidence="1 2" key="1">
    <citation type="submission" date="2024-11" db="EMBL/GenBank/DDBJ databases">
        <title>Adaptive evolution of stress response genes in parasites aligns with host niche diversity.</title>
        <authorList>
            <person name="Hahn C."/>
            <person name="Resl P."/>
        </authorList>
    </citation>
    <scope>NUCLEOTIDE SEQUENCE [LARGE SCALE GENOMIC DNA]</scope>
    <source>
        <strain evidence="1">EGGRZ-B1_66</strain>
        <tissue evidence="1">Body</tissue>
    </source>
</reference>
<name>A0ABD2PV14_9PLAT</name>
<evidence type="ECO:0000313" key="1">
    <source>
        <dbReference type="EMBL" id="KAL3310903.1"/>
    </source>
</evidence>
<keyword evidence="2" id="KW-1185">Reference proteome</keyword>
<dbReference type="AlphaFoldDB" id="A0ABD2PV14"/>
<organism evidence="1 2">
    <name type="scientific">Cichlidogyrus casuarinus</name>
    <dbReference type="NCBI Taxonomy" id="1844966"/>
    <lineage>
        <taxon>Eukaryota</taxon>
        <taxon>Metazoa</taxon>
        <taxon>Spiralia</taxon>
        <taxon>Lophotrochozoa</taxon>
        <taxon>Platyhelminthes</taxon>
        <taxon>Monogenea</taxon>
        <taxon>Monopisthocotylea</taxon>
        <taxon>Dactylogyridea</taxon>
        <taxon>Ancyrocephalidae</taxon>
        <taxon>Cichlidogyrus</taxon>
    </lineage>
</organism>
<evidence type="ECO:0000313" key="2">
    <source>
        <dbReference type="Proteomes" id="UP001626550"/>
    </source>
</evidence>
<dbReference type="EMBL" id="JBJKFK010002575">
    <property type="protein sequence ID" value="KAL3310903.1"/>
    <property type="molecule type" value="Genomic_DNA"/>
</dbReference>
<gene>
    <name evidence="1" type="ORF">Ciccas_010525</name>
</gene>
<protein>
    <submittedName>
        <fullName evidence="1">Uncharacterized protein</fullName>
    </submittedName>
</protein>
<accession>A0ABD2PV14</accession>
<proteinExistence type="predicted"/>
<dbReference type="Proteomes" id="UP001626550">
    <property type="component" value="Unassembled WGS sequence"/>
</dbReference>
<sequence>MNDIVMDDGGVTNEFDLEAINEIKNVQKPKNEHTAKFDGECVNAFLMRLESLFADYPHRHKTWLNKKQCYTLRKNIITNIYETIKTQVQKLRKRSENSIINKIKSCPKKGFMLLNEYAGYKECQENNNLSKDILDEIASLNFSSTITQAVINHPKATLGHTVRRLMPQEVIQVCKMTKSKHQKDDHGLSIGQFFNLP</sequence>